<evidence type="ECO:0000313" key="2">
    <source>
        <dbReference type="Proteomes" id="UP000790709"/>
    </source>
</evidence>
<gene>
    <name evidence="1" type="ORF">BV22DRAFT_994777</name>
</gene>
<feature type="non-terminal residue" evidence="1">
    <location>
        <position position="225"/>
    </location>
</feature>
<name>A0ACB8AXF7_9AGAM</name>
<dbReference type="Proteomes" id="UP000790709">
    <property type="component" value="Unassembled WGS sequence"/>
</dbReference>
<accession>A0ACB8AXF7</accession>
<comment type="caution">
    <text evidence="1">The sequence shown here is derived from an EMBL/GenBank/DDBJ whole genome shotgun (WGS) entry which is preliminary data.</text>
</comment>
<protein>
    <submittedName>
        <fullName evidence="1">Uncharacterized protein</fullName>
    </submittedName>
</protein>
<dbReference type="EMBL" id="MU266859">
    <property type="protein sequence ID" value="KAH7918085.1"/>
    <property type="molecule type" value="Genomic_DNA"/>
</dbReference>
<organism evidence="1 2">
    <name type="scientific">Leucogyrophana mollusca</name>
    <dbReference type="NCBI Taxonomy" id="85980"/>
    <lineage>
        <taxon>Eukaryota</taxon>
        <taxon>Fungi</taxon>
        <taxon>Dikarya</taxon>
        <taxon>Basidiomycota</taxon>
        <taxon>Agaricomycotina</taxon>
        <taxon>Agaricomycetes</taxon>
        <taxon>Agaricomycetidae</taxon>
        <taxon>Boletales</taxon>
        <taxon>Boletales incertae sedis</taxon>
        <taxon>Leucogyrophana</taxon>
    </lineage>
</organism>
<evidence type="ECO:0000313" key="1">
    <source>
        <dbReference type="EMBL" id="KAH7918085.1"/>
    </source>
</evidence>
<sequence>LSIADNDLRLHCYDHSGAIFSSAFNIHREPFKLIRVITSLAFADRYRLGFDPTIHISFPADTQGASNSTLAGLAQDDIGPNAKPKGPIGRVIGSTASAIYNIVSKIWSSDAFIGRGTVVYHVKSTDGKAYVLKDCWVNKKDVEHESMILEKAKGIPGVPKLVDAWNVTFNGEVDCTSRIRHGLGKVLPKSFITRVHRRLLMTPLGLPITTFRSQRELLSCFRDIV</sequence>
<keyword evidence="2" id="KW-1185">Reference proteome</keyword>
<reference evidence="1" key="1">
    <citation type="journal article" date="2021" name="New Phytol.">
        <title>Evolutionary innovations through gain and loss of genes in the ectomycorrhizal Boletales.</title>
        <authorList>
            <person name="Wu G."/>
            <person name="Miyauchi S."/>
            <person name="Morin E."/>
            <person name="Kuo A."/>
            <person name="Drula E."/>
            <person name="Varga T."/>
            <person name="Kohler A."/>
            <person name="Feng B."/>
            <person name="Cao Y."/>
            <person name="Lipzen A."/>
            <person name="Daum C."/>
            <person name="Hundley H."/>
            <person name="Pangilinan J."/>
            <person name="Johnson J."/>
            <person name="Barry K."/>
            <person name="LaButti K."/>
            <person name="Ng V."/>
            <person name="Ahrendt S."/>
            <person name="Min B."/>
            <person name="Choi I.G."/>
            <person name="Park H."/>
            <person name="Plett J.M."/>
            <person name="Magnuson J."/>
            <person name="Spatafora J.W."/>
            <person name="Nagy L.G."/>
            <person name="Henrissat B."/>
            <person name="Grigoriev I.V."/>
            <person name="Yang Z.L."/>
            <person name="Xu J."/>
            <person name="Martin F.M."/>
        </authorList>
    </citation>
    <scope>NUCLEOTIDE SEQUENCE</scope>
    <source>
        <strain evidence="1">KUC20120723A-06</strain>
    </source>
</reference>
<feature type="non-terminal residue" evidence="1">
    <location>
        <position position="1"/>
    </location>
</feature>
<proteinExistence type="predicted"/>